<protein>
    <submittedName>
        <fullName evidence="1">Uncharacterized protein</fullName>
    </submittedName>
</protein>
<evidence type="ECO:0000313" key="1">
    <source>
        <dbReference type="EMBL" id="KAK1859651.1"/>
    </source>
</evidence>
<dbReference type="EMBL" id="CM020618">
    <property type="protein sequence ID" value="KAK1859651.1"/>
    <property type="molecule type" value="Genomic_DNA"/>
</dbReference>
<comment type="caution">
    <text evidence="1">The sequence shown here is derived from an EMBL/GenBank/DDBJ whole genome shotgun (WGS) entry which is preliminary data.</text>
</comment>
<evidence type="ECO:0000313" key="2">
    <source>
        <dbReference type="Proteomes" id="UP000798662"/>
    </source>
</evidence>
<proteinExistence type="predicted"/>
<keyword evidence="2" id="KW-1185">Reference proteome</keyword>
<name>A0ACC3BNV4_PYRYE</name>
<reference evidence="1" key="1">
    <citation type="submission" date="2019-11" db="EMBL/GenBank/DDBJ databases">
        <title>Nori genome reveals adaptations in red seaweeds to the harsh intertidal environment.</title>
        <authorList>
            <person name="Wang D."/>
            <person name="Mao Y."/>
        </authorList>
    </citation>
    <scope>NUCLEOTIDE SEQUENCE</scope>
    <source>
        <tissue evidence="1">Gametophyte</tissue>
    </source>
</reference>
<dbReference type="Proteomes" id="UP000798662">
    <property type="component" value="Chromosome 1"/>
</dbReference>
<organism evidence="1 2">
    <name type="scientific">Pyropia yezoensis</name>
    <name type="common">Susabi-nori</name>
    <name type="synonym">Porphyra yezoensis</name>
    <dbReference type="NCBI Taxonomy" id="2788"/>
    <lineage>
        <taxon>Eukaryota</taxon>
        <taxon>Rhodophyta</taxon>
        <taxon>Bangiophyceae</taxon>
        <taxon>Bangiales</taxon>
        <taxon>Bangiaceae</taxon>
        <taxon>Pyropia</taxon>
    </lineage>
</organism>
<sequence length="144" mass="14566">MVRHFVSGDAIPIAVGENAAENQALVGAARQNDVWVHLAAGPSAHALVALTGLGPPPPTAAAVRAAVADAGQLVKHYSPAARGVPSAGVIHCPAKYVSKKGVEDATGAVTLKRAPSTAVVVRSEEALERLLGSGRVGTKGKKKK</sequence>
<gene>
    <name evidence="1" type="ORF">I4F81_002245</name>
</gene>
<accession>A0ACC3BNV4</accession>